<keyword evidence="2" id="KW-0175">Coiled coil</keyword>
<evidence type="ECO:0000256" key="2">
    <source>
        <dbReference type="SAM" id="Coils"/>
    </source>
</evidence>
<dbReference type="OrthoDB" id="2137849at2"/>
<dbReference type="NCBIfam" id="TIGR01760">
    <property type="entry name" value="tape_meas_TP901"/>
    <property type="match status" value="1"/>
</dbReference>
<dbReference type="EMBL" id="CTEN01000002">
    <property type="protein sequence ID" value="CQR24574.1"/>
    <property type="molecule type" value="Genomic_DNA"/>
</dbReference>
<proteinExistence type="predicted"/>
<evidence type="ECO:0000313" key="4">
    <source>
        <dbReference type="EMBL" id="CQR24574.1"/>
    </source>
</evidence>
<keyword evidence="1" id="KW-1188">Viral release from host cell</keyword>
<dbReference type="STRING" id="1608583.BN1356_00918"/>
<evidence type="ECO:0000313" key="5">
    <source>
        <dbReference type="Proteomes" id="UP000198604"/>
    </source>
</evidence>
<protein>
    <submittedName>
        <fullName evidence="4">Tail protein, phage assocaited</fullName>
    </submittedName>
</protein>
<accession>A0A0E4H4E1</accession>
<dbReference type="PANTHER" id="PTHR37813:SF1">
    <property type="entry name" value="FELS-2 PROPHAGE PROTEIN"/>
    <property type="match status" value="1"/>
</dbReference>
<feature type="coiled-coil region" evidence="2">
    <location>
        <begin position="659"/>
        <end position="739"/>
    </location>
</feature>
<sequence>MATPLGAMRVELELDSSKFASSLTASKKAVNYFKAEARALDGAMKNNGNTMTLLSAKQKTLTQALEKQGSVLTKLKTNFDTLEVGSKKWENAATEIERENAKLEQLRNELGRVQDALIKVHAENSRWGKVGSALTGFGEGTKKVGTVLTNMGNAMRPVSTILSAGFSLATKKALDFGGQMQTVKALLGDTITDSKKLDETTLQLGNSSKKWSKQFGITTTEINTGMQEIIKAGLDANQTMGAMPPILTASKATGEDFNTVMSASTSIMSQFGLITTDTTQMLKNTNRVTDSLSFVANKTKAGFSDMGLAMEYVGPVANSVGMDLEETAAAIGILSNAGIDGQKAGTALRGALSKLLDPSKENAAAFEKLGFSAEEFRSGAIKLPDVIDRIKKNTEDMTDAQKASLIAQAFGIEAQSGINALVNEGADSLRKLATETKNAEGYTDKLYKKMSGSGKSAVDRFKSSLEVLQVTIGEKLLPILAPIIEKVTKWVENFAEADESTQKFWMTIAGGLAVAYPLLNFTGNVVSAIGSVSSAFGTLATKISTILAKRAITSTLSSVATSATATGTAMAGATGKAGLLTSAIGLLGNPLTWGVLLGGSAVVAASLWADEANKAAQRTAEWGTAVSNTEANELSRFKSKVDETNHAIELFGTKGVQDVENIKKAFSELTGEIAKLVDENLTKDLELAEKLGLTEEEIQRIKDNANQTKKATDSMASDIVDIYKRANEQKRKLSDEEKQIVLSAQNALINEQLDLMKFSSKEKEAITKAMNGRLEELNSTQLAKALSNTMTMIEEENKAYKSRKKDIERLYEEEKITKETYHREIEQLEAEHSAKMGVYSEKYMDMQKRLLEVNGSLAKSTPEAQKLILNQVKQTMESLGLSYKEFEAKMEGTAQKASETSSLVGEYWQGMSEDARAAVNYWNGIVLDPVTGEVKTNAREEIQKALHAEGGWEAIRLSLKEGKMTTTAKIAIGDALVASGQWEQLRPEEKALVVDGQPAIKAIVESKDNLAIWNAMPESVKKLLGENDKFMSSAETATETLNRWNFLQPYQKDLIVNDLATGKTEQAQLAINNLIGKTVGLDADDLPVLQKVISTNTAINGLKQTSIPTMNAIDGTSAEVAKANASVNSPKQNAPIQMFGLDSTGLAVAQTSASVNSPKQFQPINMFAQNNTAGPVAQATQDVNSPRQFSPAVINATNYASAEARQATWDLNSIPRSITSTITTFVQKIFSNEKGTDFHPGGLAMVNDQKGSMYKELVTLPTGESFIPEGRDVILPLPRGSKVLPANKTKRLMAKMGIPRYAEGVGYSKDSQIFKTMDRIEKQYSTDVTINTDNSAIIQFLKEILQILKQGKLYDQPITVNVASESGTDYNRLAEKVGNLLALEIQRKSQLRGG</sequence>
<name>A0A0E4H4E1_9STRE</name>
<reference evidence="5" key="1">
    <citation type="submission" date="2015-03" db="EMBL/GenBank/DDBJ databases">
        <authorList>
            <person name="Urmite Genomes"/>
        </authorList>
    </citation>
    <scope>NUCLEOTIDE SEQUENCE [LARGE SCALE GENOMIC DNA]</scope>
    <source>
        <strain evidence="5">FF10</strain>
    </source>
</reference>
<feature type="domain" description="Phage tail tape measure protein" evidence="3">
    <location>
        <begin position="207"/>
        <end position="411"/>
    </location>
</feature>
<dbReference type="Pfam" id="PF10145">
    <property type="entry name" value="PhageMin_Tail"/>
    <property type="match status" value="1"/>
</dbReference>
<feature type="coiled-coil region" evidence="2">
    <location>
        <begin position="783"/>
        <end position="831"/>
    </location>
</feature>
<organism evidence="4 5">
    <name type="scientific">Streptococcus varani</name>
    <dbReference type="NCBI Taxonomy" id="1608583"/>
    <lineage>
        <taxon>Bacteria</taxon>
        <taxon>Bacillati</taxon>
        <taxon>Bacillota</taxon>
        <taxon>Bacilli</taxon>
        <taxon>Lactobacillales</taxon>
        <taxon>Streptococcaceae</taxon>
        <taxon>Streptococcus</taxon>
    </lineage>
</organism>
<dbReference type="InterPro" id="IPR010090">
    <property type="entry name" value="Phage_tape_meas"/>
</dbReference>
<dbReference type="Proteomes" id="UP000198604">
    <property type="component" value="Unassembled WGS sequence"/>
</dbReference>
<feature type="coiled-coil region" evidence="2">
    <location>
        <begin position="86"/>
        <end position="123"/>
    </location>
</feature>
<keyword evidence="5" id="KW-1185">Reference proteome</keyword>
<evidence type="ECO:0000256" key="1">
    <source>
        <dbReference type="ARBA" id="ARBA00022612"/>
    </source>
</evidence>
<evidence type="ECO:0000259" key="3">
    <source>
        <dbReference type="Pfam" id="PF10145"/>
    </source>
</evidence>
<dbReference type="PANTHER" id="PTHR37813">
    <property type="entry name" value="FELS-2 PROPHAGE PROTEIN"/>
    <property type="match status" value="1"/>
</dbReference>
<dbReference type="RefSeq" id="WP_093650212.1">
    <property type="nucleotide sequence ID" value="NZ_CTEN01000002.1"/>
</dbReference>
<gene>
    <name evidence="4" type="ORF">BN1356_00918</name>
</gene>